<dbReference type="Gene3D" id="2.40.128.20">
    <property type="match status" value="1"/>
</dbReference>
<evidence type="ECO:0008006" key="5">
    <source>
        <dbReference type="Google" id="ProtNLM"/>
    </source>
</evidence>
<name>A0AAN9VJ51_9ORTH</name>
<keyword evidence="4" id="KW-1185">Reference proteome</keyword>
<dbReference type="CDD" id="cd00742">
    <property type="entry name" value="FABP"/>
    <property type="match status" value="1"/>
</dbReference>
<dbReference type="PANTHER" id="PTHR11955">
    <property type="entry name" value="FATTY ACID BINDING PROTEIN"/>
    <property type="match status" value="1"/>
</dbReference>
<dbReference type="PRINTS" id="PR00178">
    <property type="entry name" value="FATTYACIDBP"/>
</dbReference>
<keyword evidence="2" id="KW-0446">Lipid-binding</keyword>
<accession>A0AAN9VJ51</accession>
<evidence type="ECO:0000256" key="2">
    <source>
        <dbReference type="ARBA" id="ARBA00023121"/>
    </source>
</evidence>
<gene>
    <name evidence="3" type="ORF">R5R35_012279</name>
</gene>
<reference evidence="3 4" key="1">
    <citation type="submission" date="2024-03" db="EMBL/GenBank/DDBJ databases">
        <title>The genome assembly and annotation of the cricket Gryllus longicercus Weissman &amp; Gray.</title>
        <authorList>
            <person name="Szrajer S."/>
            <person name="Gray D."/>
            <person name="Ylla G."/>
        </authorList>
    </citation>
    <scope>NUCLEOTIDE SEQUENCE [LARGE SCALE GENOMIC DNA]</scope>
    <source>
        <strain evidence="3">DAG 2021-001</strain>
        <tissue evidence="3">Whole body minus gut</tissue>
    </source>
</reference>
<dbReference type="InterPro" id="IPR000463">
    <property type="entry name" value="Fatty_acid-bd"/>
</dbReference>
<protein>
    <recommendedName>
        <fullName evidence="5">Fatty acid-binding protein</fullName>
    </recommendedName>
</protein>
<organism evidence="3 4">
    <name type="scientific">Gryllus longicercus</name>
    <dbReference type="NCBI Taxonomy" id="2509291"/>
    <lineage>
        <taxon>Eukaryota</taxon>
        <taxon>Metazoa</taxon>
        <taxon>Ecdysozoa</taxon>
        <taxon>Arthropoda</taxon>
        <taxon>Hexapoda</taxon>
        <taxon>Insecta</taxon>
        <taxon>Pterygota</taxon>
        <taxon>Neoptera</taxon>
        <taxon>Polyneoptera</taxon>
        <taxon>Orthoptera</taxon>
        <taxon>Ensifera</taxon>
        <taxon>Gryllidea</taxon>
        <taxon>Grylloidea</taxon>
        <taxon>Gryllidae</taxon>
        <taxon>Gryllinae</taxon>
        <taxon>Gryllus</taxon>
    </lineage>
</organism>
<evidence type="ECO:0000256" key="1">
    <source>
        <dbReference type="ARBA" id="ARBA00008390"/>
    </source>
</evidence>
<proteinExistence type="inferred from homology"/>
<dbReference type="InterPro" id="IPR012674">
    <property type="entry name" value="Calycin"/>
</dbReference>
<dbReference type="GO" id="GO:0008289">
    <property type="term" value="F:lipid binding"/>
    <property type="evidence" value="ECO:0007669"/>
    <property type="project" value="UniProtKB-KW"/>
</dbReference>
<evidence type="ECO:0000313" key="3">
    <source>
        <dbReference type="EMBL" id="KAK7864788.1"/>
    </source>
</evidence>
<comment type="similarity">
    <text evidence="1">Belongs to the calycin superfamily. Fatty-acid binding protein (FABP) family.</text>
</comment>
<dbReference type="InterPro" id="IPR031259">
    <property type="entry name" value="ILBP"/>
</dbReference>
<dbReference type="SUPFAM" id="SSF50814">
    <property type="entry name" value="Lipocalins"/>
    <property type="match status" value="1"/>
</dbReference>
<dbReference type="AlphaFoldDB" id="A0AAN9VJ51"/>
<comment type="caution">
    <text evidence="3">The sequence shown here is derived from an EMBL/GenBank/DDBJ whole genome shotgun (WGS) entry which is preliminary data.</text>
</comment>
<dbReference type="Proteomes" id="UP001378592">
    <property type="component" value="Unassembled WGS sequence"/>
</dbReference>
<evidence type="ECO:0000313" key="4">
    <source>
        <dbReference type="Proteomes" id="UP001378592"/>
    </source>
</evidence>
<dbReference type="EMBL" id="JAZDUA010000195">
    <property type="protein sequence ID" value="KAK7864788.1"/>
    <property type="molecule type" value="Genomic_DNA"/>
</dbReference>
<sequence length="132" mass="14771">MVTKFVGKRYKLTSSENMDAYLDAVEAADNIKALVKSVNPSIELVINGDTYTLKTITEKSTREVTFKIGEEFEQTLLDGRKIPTTITTEGNKIVEVHKAPKPSKVIREFSDDQVKISLTCDNVTAVRIYKAE</sequence>